<keyword evidence="10" id="KW-1185">Reference proteome</keyword>
<name>A0A2V2FUB4_9FIRM</name>
<dbReference type="Proteomes" id="UP001276902">
    <property type="component" value="Unassembled WGS sequence"/>
</dbReference>
<accession>A0A2V2FUB4</accession>
<evidence type="ECO:0000256" key="3">
    <source>
        <dbReference type="ARBA" id="ARBA00022597"/>
    </source>
</evidence>
<dbReference type="InterPro" id="IPR003501">
    <property type="entry name" value="PTS_EIIB_2/3"/>
</dbReference>
<dbReference type="RefSeq" id="WP_022939198.1">
    <property type="nucleotide sequence ID" value="NZ_BAABZA010000001.1"/>
</dbReference>
<dbReference type="CDD" id="cd05569">
    <property type="entry name" value="PTS_IIB_fructose"/>
    <property type="match status" value="1"/>
</dbReference>
<evidence type="ECO:0000313" key="8">
    <source>
        <dbReference type="EMBL" id="MDY5169335.1"/>
    </source>
</evidence>
<evidence type="ECO:0000313" key="10">
    <source>
        <dbReference type="Proteomes" id="UP000247612"/>
    </source>
</evidence>
<dbReference type="STRING" id="1034346.GCA_000313565_02923"/>
<dbReference type="InterPro" id="IPR003353">
    <property type="entry name" value="PTS_IIB_fruc"/>
</dbReference>
<dbReference type="InterPro" id="IPR050864">
    <property type="entry name" value="Bacterial_PTS_Sugar_Transport"/>
</dbReference>
<keyword evidence="3" id="KW-0762">Sugar transport</keyword>
<evidence type="ECO:0000256" key="1">
    <source>
        <dbReference type="ARBA" id="ARBA00022448"/>
    </source>
</evidence>
<dbReference type="GO" id="GO:0016301">
    <property type="term" value="F:kinase activity"/>
    <property type="evidence" value="ECO:0007669"/>
    <property type="project" value="UniProtKB-KW"/>
</dbReference>
<dbReference type="EMBL" id="JALDAW010000022">
    <property type="protein sequence ID" value="MDY5169335.1"/>
    <property type="molecule type" value="Genomic_DNA"/>
</dbReference>
<dbReference type="GeneID" id="94440668"/>
<feature type="domain" description="PTS EIIB type-2" evidence="7">
    <location>
        <begin position="1"/>
        <end position="99"/>
    </location>
</feature>
<proteinExistence type="predicted"/>
<dbReference type="SUPFAM" id="SSF52794">
    <property type="entry name" value="PTS system IIB component-like"/>
    <property type="match status" value="1"/>
</dbReference>
<keyword evidence="1" id="KW-0813">Transport</keyword>
<evidence type="ECO:0000256" key="6">
    <source>
        <dbReference type="ARBA" id="ARBA00022777"/>
    </source>
</evidence>
<dbReference type="PANTHER" id="PTHR30505">
    <property type="entry name" value="FRUCTOSE-LIKE PERMEASE"/>
    <property type="match status" value="1"/>
</dbReference>
<dbReference type="GO" id="GO:0005886">
    <property type="term" value="C:plasma membrane"/>
    <property type="evidence" value="ECO:0007669"/>
    <property type="project" value="TreeGrafter"/>
</dbReference>
<dbReference type="Pfam" id="PF02302">
    <property type="entry name" value="PTS_IIB"/>
    <property type="match status" value="1"/>
</dbReference>
<keyword evidence="4" id="KW-0808">Transferase</keyword>
<dbReference type="PANTHER" id="PTHR30505:SF0">
    <property type="entry name" value="FRUCTOSE-LIKE PTS SYSTEM EIIBC COMPONENT-RELATED"/>
    <property type="match status" value="1"/>
</dbReference>
<dbReference type="PROSITE" id="PS51099">
    <property type="entry name" value="PTS_EIIB_TYPE_2"/>
    <property type="match status" value="1"/>
</dbReference>
<evidence type="ECO:0000256" key="4">
    <source>
        <dbReference type="ARBA" id="ARBA00022679"/>
    </source>
</evidence>
<reference evidence="8" key="2">
    <citation type="submission" date="2022-03" db="EMBL/GenBank/DDBJ databases">
        <title>First case of bacteraemia caused by Dielma fastidiosa in a patient hospitalised with diverticulitis.</title>
        <authorList>
            <person name="Forman-Ankjaer B."/>
            <person name="Hvid-Jensen F."/>
            <person name="Kobel C.M."/>
            <person name="Greve T."/>
        </authorList>
    </citation>
    <scope>NUCLEOTIDE SEQUENCE</scope>
    <source>
        <strain evidence="8">AUH_DF_2021</strain>
    </source>
</reference>
<dbReference type="GO" id="GO:0090563">
    <property type="term" value="F:protein-phosphocysteine-sugar phosphotransferase activity"/>
    <property type="evidence" value="ECO:0007669"/>
    <property type="project" value="TreeGrafter"/>
</dbReference>
<dbReference type="EMBL" id="QJKH01000007">
    <property type="protein sequence ID" value="PXX78589.1"/>
    <property type="molecule type" value="Genomic_DNA"/>
</dbReference>
<reference evidence="9 10" key="1">
    <citation type="submission" date="2018-05" db="EMBL/GenBank/DDBJ databases">
        <title>Genomic Encyclopedia of Type Strains, Phase IV (KMG-IV): sequencing the most valuable type-strain genomes for metagenomic binning, comparative biology and taxonomic classification.</title>
        <authorList>
            <person name="Goeker M."/>
        </authorList>
    </citation>
    <scope>NUCLEOTIDE SEQUENCE [LARGE SCALE GENOMIC DNA]</scope>
    <source>
        <strain evidence="9 10">JC118</strain>
    </source>
</reference>
<evidence type="ECO:0000259" key="7">
    <source>
        <dbReference type="PROSITE" id="PS51099"/>
    </source>
</evidence>
<keyword evidence="6" id="KW-0418">Kinase</keyword>
<keyword evidence="2" id="KW-0597">Phosphoprotein</keyword>
<evidence type="ECO:0000313" key="9">
    <source>
        <dbReference type="EMBL" id="PXX78589.1"/>
    </source>
</evidence>
<dbReference type="InterPro" id="IPR036095">
    <property type="entry name" value="PTS_EIIB-like_sf"/>
</dbReference>
<dbReference type="GO" id="GO:0009401">
    <property type="term" value="P:phosphoenolpyruvate-dependent sugar phosphotransferase system"/>
    <property type="evidence" value="ECO:0007669"/>
    <property type="project" value="UniProtKB-KW"/>
</dbReference>
<organism evidence="9 10">
    <name type="scientific">Dielma fastidiosa</name>
    <dbReference type="NCBI Taxonomy" id="1034346"/>
    <lineage>
        <taxon>Bacteria</taxon>
        <taxon>Bacillati</taxon>
        <taxon>Bacillota</taxon>
        <taxon>Erysipelotrichia</taxon>
        <taxon>Erysipelotrichales</taxon>
        <taxon>Erysipelotrichaceae</taxon>
        <taxon>Dielma</taxon>
    </lineage>
</organism>
<dbReference type="InterPro" id="IPR013011">
    <property type="entry name" value="PTS_EIIB_2"/>
</dbReference>
<dbReference type="OrthoDB" id="9782569at2"/>
<dbReference type="Gene3D" id="3.40.50.2300">
    <property type="match status" value="1"/>
</dbReference>
<dbReference type="AlphaFoldDB" id="A0A2V2FUB4"/>
<keyword evidence="5" id="KW-0598">Phosphotransferase system</keyword>
<gene>
    <name evidence="9" type="ORF">DES51_107130</name>
    <name evidence="8" type="ORF">MQE39_14540</name>
</gene>
<dbReference type="Proteomes" id="UP000247612">
    <property type="component" value="Unassembled WGS sequence"/>
</dbReference>
<protein>
    <submittedName>
        <fullName evidence="8">PTS fructose transporter subunit IIB</fullName>
    </submittedName>
    <submittedName>
        <fullName evidence="9">PTS system fructose-specific IIB component/fructose-specific PTS system IIB-like component</fullName>
    </submittedName>
</protein>
<evidence type="ECO:0000256" key="5">
    <source>
        <dbReference type="ARBA" id="ARBA00022683"/>
    </source>
</evidence>
<dbReference type="GO" id="GO:0022877">
    <property type="term" value="F:protein-N(PI)-phosphohistidine-fructose phosphotransferase system transporter activity"/>
    <property type="evidence" value="ECO:0007669"/>
    <property type="project" value="InterPro"/>
</dbReference>
<sequence length="106" mass="11484">MKLVVVTACLAGVAHSKMVAAALKKEAEARGHECFTEMQGGYNMTDRLSKDVCQAADVVIFAHAIAVANADRFNGKPIIKVPIDKAIRNIPALMDKAEEVYAQQQK</sequence>
<comment type="caution">
    <text evidence="9">The sequence shown here is derived from an EMBL/GenBank/DDBJ whole genome shotgun (WGS) entry which is preliminary data.</text>
</comment>
<evidence type="ECO:0000256" key="2">
    <source>
        <dbReference type="ARBA" id="ARBA00022553"/>
    </source>
</evidence>